<dbReference type="InterPro" id="IPR027417">
    <property type="entry name" value="P-loop_NTPase"/>
</dbReference>
<evidence type="ECO:0000313" key="3">
    <source>
        <dbReference type="Proteomes" id="UP000436006"/>
    </source>
</evidence>
<sequence length="452" mass="52023">MAIRFLPASLFAGVPTPESCFVVPDVFLPHIMHPAPVQIWYGSRFSAKSYTKADEYLAKACGNAYFRGIYARQNKEDVKNSQYQLFKDKINRKPWLKRQFEVRDSDFVIRNRHTGNMLIPGSFDHPEKIMSIADPTDIWVEEPITRKGEIKRQDFLDMFGSLRNPYGVTPRFHFTFNPISVYSWIHETFFEKKEIPSHRVQANYDANPFCPPSALEFFSWLKDVDPERYRIDALGEWGVPKPESPYFYAIDHNKHFGTCTYDPALPVHLSFDFNITNSVLVMQRKELGKRLEFLEEIHLKGVDLEGVCRIVAERYGRNQLHFTGDASGNAGSAYTTGNQSAWKLIRGYLAKYGAKYCDYSQVPTFNPSTDSSCFICNALISHYRNALTIDRAKCPNLVSDVLRMMRTTDGSLDKHDANKHNYGHLGDCFRYSLCNFEYSTYTRIASQFGHSV</sequence>
<gene>
    <name evidence="2" type="ORF">GO755_10580</name>
</gene>
<keyword evidence="3" id="KW-1185">Reference proteome</keyword>
<proteinExistence type="predicted"/>
<reference evidence="2 3" key="1">
    <citation type="submission" date="2019-12" db="EMBL/GenBank/DDBJ databases">
        <title>Spirosoma sp. HMF4905 genome sequencing and assembly.</title>
        <authorList>
            <person name="Kang H."/>
            <person name="Cha I."/>
            <person name="Kim H."/>
            <person name="Joh K."/>
        </authorList>
    </citation>
    <scope>NUCLEOTIDE SEQUENCE [LARGE SCALE GENOMIC DNA]</scope>
    <source>
        <strain evidence="2 3">HMF4905</strain>
    </source>
</reference>
<dbReference type="Pfam" id="PF04466">
    <property type="entry name" value="Terminase_3"/>
    <property type="match status" value="1"/>
</dbReference>
<comment type="caution">
    <text evidence="2">The sequence shown here is derived from an EMBL/GenBank/DDBJ whole genome shotgun (WGS) entry which is preliminary data.</text>
</comment>
<dbReference type="EMBL" id="WPIN01000003">
    <property type="protein sequence ID" value="MVM30480.1"/>
    <property type="molecule type" value="Genomic_DNA"/>
</dbReference>
<dbReference type="PANTHER" id="PTHR39184:SF1">
    <property type="entry name" value="PBSX PHAGE TERMINASE LARGE SUBUNIT"/>
    <property type="match status" value="1"/>
</dbReference>
<dbReference type="PANTHER" id="PTHR39184">
    <property type="match status" value="1"/>
</dbReference>
<dbReference type="InterPro" id="IPR035412">
    <property type="entry name" value="Terminase_L_N"/>
</dbReference>
<evidence type="ECO:0000313" key="2">
    <source>
        <dbReference type="EMBL" id="MVM30480.1"/>
    </source>
</evidence>
<accession>A0A7K1S9M7</accession>
<feature type="domain" description="Phage terminase large subunit N-terminal" evidence="1">
    <location>
        <begin position="37"/>
        <end position="236"/>
    </location>
</feature>
<dbReference type="RefSeq" id="WP_157584709.1">
    <property type="nucleotide sequence ID" value="NZ_WPIN01000003.1"/>
</dbReference>
<protein>
    <recommendedName>
        <fullName evidence="1">Phage terminase large subunit N-terminal domain-containing protein</fullName>
    </recommendedName>
</protein>
<dbReference type="InterPro" id="IPR052380">
    <property type="entry name" value="Viral_DNA_packaging_terminase"/>
</dbReference>
<dbReference type="Gene3D" id="3.40.50.300">
    <property type="entry name" value="P-loop containing nucleotide triphosphate hydrolases"/>
    <property type="match status" value="1"/>
</dbReference>
<dbReference type="Proteomes" id="UP000436006">
    <property type="component" value="Unassembled WGS sequence"/>
</dbReference>
<name>A0A7K1S9M7_9BACT</name>
<dbReference type="AlphaFoldDB" id="A0A7K1S9M7"/>
<evidence type="ECO:0000259" key="1">
    <source>
        <dbReference type="Pfam" id="PF04466"/>
    </source>
</evidence>
<organism evidence="2 3">
    <name type="scientific">Spirosoma arboris</name>
    <dbReference type="NCBI Taxonomy" id="2682092"/>
    <lineage>
        <taxon>Bacteria</taxon>
        <taxon>Pseudomonadati</taxon>
        <taxon>Bacteroidota</taxon>
        <taxon>Cytophagia</taxon>
        <taxon>Cytophagales</taxon>
        <taxon>Cytophagaceae</taxon>
        <taxon>Spirosoma</taxon>
    </lineage>
</organism>